<keyword evidence="2" id="KW-1185">Reference proteome</keyword>
<evidence type="ECO:0000313" key="2">
    <source>
        <dbReference type="Proteomes" id="UP001183629"/>
    </source>
</evidence>
<accession>A0AAE3ZSJ5</accession>
<sequence length="319" mass="34920">MFDGWVKRQRGVVARWQALAGGYTRSGIEKQLIEGRWRRLANGVYATSPGQLSRVAELWAAVLAAGSGAMLSHYSAAEILGLTAGGLGPIHITVPAGRHPQRMSGVVIHRSRRAAWIRHPTRSPPVTRAEEAVLDLWEVAADLDEALGWVAIACGRLATSPERLLLALQSRLRVRWRAELMAALRDVGTGCRSLPELRYLRDVERAHGLPEGERWPCGARSMRETPADEWGAGVVLYPAFGTSVHLGDEQPAEKTAPATPSPAVTELAETLQGRVLRYVDADVLERPCDVADQVAEALRRHGWRRHPRRCSPSCGALTP</sequence>
<dbReference type="Proteomes" id="UP001183629">
    <property type="component" value="Unassembled WGS sequence"/>
</dbReference>
<dbReference type="RefSeq" id="WP_310419552.1">
    <property type="nucleotide sequence ID" value="NZ_JAVDYC010000001.1"/>
</dbReference>
<protein>
    <recommendedName>
        <fullName evidence="3">Transcriptional regulator, AbiEi antitoxin, Type IV TA system</fullName>
    </recommendedName>
</protein>
<organism evidence="1 2">
    <name type="scientific">Catenuloplanes niger</name>
    <dbReference type="NCBI Taxonomy" id="587534"/>
    <lineage>
        <taxon>Bacteria</taxon>
        <taxon>Bacillati</taxon>
        <taxon>Actinomycetota</taxon>
        <taxon>Actinomycetes</taxon>
        <taxon>Micromonosporales</taxon>
        <taxon>Micromonosporaceae</taxon>
        <taxon>Catenuloplanes</taxon>
    </lineage>
</organism>
<dbReference type="EMBL" id="JAVDYC010000001">
    <property type="protein sequence ID" value="MDR7325117.1"/>
    <property type="molecule type" value="Genomic_DNA"/>
</dbReference>
<comment type="caution">
    <text evidence="1">The sequence shown here is derived from an EMBL/GenBank/DDBJ whole genome shotgun (WGS) entry which is preliminary data.</text>
</comment>
<evidence type="ECO:0000313" key="1">
    <source>
        <dbReference type="EMBL" id="MDR7325117.1"/>
    </source>
</evidence>
<evidence type="ECO:0008006" key="3">
    <source>
        <dbReference type="Google" id="ProtNLM"/>
    </source>
</evidence>
<name>A0AAE3ZSJ5_9ACTN</name>
<gene>
    <name evidence="1" type="ORF">J2S44_005367</name>
</gene>
<proteinExistence type="predicted"/>
<reference evidence="1 2" key="1">
    <citation type="submission" date="2023-07" db="EMBL/GenBank/DDBJ databases">
        <title>Sequencing the genomes of 1000 actinobacteria strains.</title>
        <authorList>
            <person name="Klenk H.-P."/>
        </authorList>
    </citation>
    <scope>NUCLEOTIDE SEQUENCE [LARGE SCALE GENOMIC DNA]</scope>
    <source>
        <strain evidence="1 2">DSM 44711</strain>
    </source>
</reference>
<dbReference type="AlphaFoldDB" id="A0AAE3ZSJ5"/>